<sequence>MDIRQPTMENSNNSISSETNLRSTLHQLSISELRNQVLNLRDIFIDTDFFDIFIEKQFDQCEMFKNLYIDIIVSPQLSLINSEKIWFQDIFSEEINQCLQEYGKIYAIDEEFIDFIFSLPFADGEFNSYYWKYRNDFFSQDSIEFDKISVKESDFNLFKAYFLSKFTNQSFDITPDFLKVFFECFRLPCLVCSDYAYDEKYRDEIRAKVTEYYKDFAEYHIGEDNIEQIIFRNVFKRCNLDDIEEVYCKVWGVITDSVISIQ</sequence>
<reference evidence="1 2" key="1">
    <citation type="submission" date="2024-04" db="EMBL/GenBank/DDBJ databases">
        <title>Tritrichomonas musculus Genome.</title>
        <authorList>
            <person name="Alves-Ferreira E."/>
            <person name="Grigg M."/>
            <person name="Lorenzi H."/>
            <person name="Galac M."/>
        </authorList>
    </citation>
    <scope>NUCLEOTIDE SEQUENCE [LARGE SCALE GENOMIC DNA]</scope>
    <source>
        <strain evidence="1 2">EAF2021</strain>
    </source>
</reference>
<accession>A0ABR2L3E9</accession>
<dbReference type="Proteomes" id="UP001470230">
    <property type="component" value="Unassembled WGS sequence"/>
</dbReference>
<proteinExistence type="predicted"/>
<gene>
    <name evidence="1" type="ORF">M9Y10_015503</name>
</gene>
<evidence type="ECO:0000313" key="1">
    <source>
        <dbReference type="EMBL" id="KAK8897546.1"/>
    </source>
</evidence>
<keyword evidence="2" id="KW-1185">Reference proteome</keyword>
<organism evidence="1 2">
    <name type="scientific">Tritrichomonas musculus</name>
    <dbReference type="NCBI Taxonomy" id="1915356"/>
    <lineage>
        <taxon>Eukaryota</taxon>
        <taxon>Metamonada</taxon>
        <taxon>Parabasalia</taxon>
        <taxon>Tritrichomonadida</taxon>
        <taxon>Tritrichomonadidae</taxon>
        <taxon>Tritrichomonas</taxon>
    </lineage>
</organism>
<dbReference type="EMBL" id="JAPFFF010000002">
    <property type="protein sequence ID" value="KAK8897546.1"/>
    <property type="molecule type" value="Genomic_DNA"/>
</dbReference>
<name>A0ABR2L3E9_9EUKA</name>
<protein>
    <submittedName>
        <fullName evidence="1">Uncharacterized protein</fullName>
    </submittedName>
</protein>
<comment type="caution">
    <text evidence="1">The sequence shown here is derived from an EMBL/GenBank/DDBJ whole genome shotgun (WGS) entry which is preliminary data.</text>
</comment>
<evidence type="ECO:0000313" key="2">
    <source>
        <dbReference type="Proteomes" id="UP001470230"/>
    </source>
</evidence>